<dbReference type="SMART" id="SM00086">
    <property type="entry name" value="PAC"/>
    <property type="match status" value="1"/>
</dbReference>
<evidence type="ECO:0000256" key="4">
    <source>
        <dbReference type="SAM" id="SignalP"/>
    </source>
</evidence>
<dbReference type="CDD" id="cd01007">
    <property type="entry name" value="PBP2_BvgS_HisK_like"/>
    <property type="match status" value="2"/>
</dbReference>
<organism evidence="7 8">
    <name type="scientific">Halarcobacter anaerophilus</name>
    <dbReference type="NCBI Taxonomy" id="877500"/>
    <lineage>
        <taxon>Bacteria</taxon>
        <taxon>Pseudomonadati</taxon>
        <taxon>Campylobacterota</taxon>
        <taxon>Epsilonproteobacteria</taxon>
        <taxon>Campylobacterales</taxon>
        <taxon>Arcobacteraceae</taxon>
        <taxon>Halarcobacter</taxon>
    </lineage>
</organism>
<dbReference type="NCBIfam" id="TIGR00229">
    <property type="entry name" value="sensory_box"/>
    <property type="match status" value="1"/>
</dbReference>
<dbReference type="SMART" id="SM00091">
    <property type="entry name" value="PAS"/>
    <property type="match status" value="1"/>
</dbReference>
<keyword evidence="3" id="KW-1133">Transmembrane helix</keyword>
<feature type="chain" id="PRO_5020829114" description="Histidine kinase" evidence="4">
    <location>
        <begin position="19"/>
        <end position="1180"/>
    </location>
</feature>
<feature type="signal peptide" evidence="4">
    <location>
        <begin position="1"/>
        <end position="18"/>
    </location>
</feature>
<evidence type="ECO:0008006" key="9">
    <source>
        <dbReference type="Google" id="ProtNLM"/>
    </source>
</evidence>
<dbReference type="Gene3D" id="3.30.450.20">
    <property type="entry name" value="PAS domain"/>
    <property type="match status" value="2"/>
</dbReference>
<evidence type="ECO:0000256" key="2">
    <source>
        <dbReference type="SAM" id="Coils"/>
    </source>
</evidence>
<proteinExistence type="predicted"/>
<dbReference type="InterPro" id="IPR000014">
    <property type="entry name" value="PAS"/>
</dbReference>
<dbReference type="CDD" id="cd00130">
    <property type="entry name" value="PAS"/>
    <property type="match status" value="1"/>
</dbReference>
<dbReference type="PANTHER" id="PTHR35936">
    <property type="entry name" value="MEMBRANE-BOUND LYTIC MUREIN TRANSGLYCOSYLASE F"/>
    <property type="match status" value="1"/>
</dbReference>
<dbReference type="Proteomes" id="UP000290191">
    <property type="component" value="Unassembled WGS sequence"/>
</dbReference>
<keyword evidence="1 4" id="KW-0732">Signal</keyword>
<dbReference type="Pfam" id="PF00497">
    <property type="entry name" value="SBP_bac_3"/>
    <property type="match status" value="2"/>
</dbReference>
<dbReference type="PANTHER" id="PTHR35936:SF19">
    <property type="entry name" value="AMINO-ACID-BINDING PROTEIN YXEM-RELATED"/>
    <property type="match status" value="1"/>
</dbReference>
<dbReference type="AlphaFoldDB" id="A0A4Q0XWR4"/>
<dbReference type="RefSeq" id="WP_129082753.1">
    <property type="nucleotide sequence ID" value="NZ_CP041070.1"/>
</dbReference>
<feature type="domain" description="PAS" evidence="5">
    <location>
        <begin position="669"/>
        <end position="720"/>
    </location>
</feature>
<evidence type="ECO:0000259" key="5">
    <source>
        <dbReference type="PROSITE" id="PS50112"/>
    </source>
</evidence>
<accession>A0A4Q0XWR4</accession>
<feature type="coiled-coil region" evidence="2">
    <location>
        <begin position="631"/>
        <end position="662"/>
    </location>
</feature>
<evidence type="ECO:0000313" key="7">
    <source>
        <dbReference type="EMBL" id="RXJ61633.1"/>
    </source>
</evidence>
<evidence type="ECO:0000256" key="1">
    <source>
        <dbReference type="ARBA" id="ARBA00022729"/>
    </source>
</evidence>
<reference evidence="7 8" key="1">
    <citation type="submission" date="2017-10" db="EMBL/GenBank/DDBJ databases">
        <title>Genomics of the genus Arcobacter.</title>
        <authorList>
            <person name="Perez-Cataluna A."/>
            <person name="Figueras M.J."/>
        </authorList>
    </citation>
    <scope>NUCLEOTIDE SEQUENCE [LARGE SCALE GENOMIC DNA]</scope>
    <source>
        <strain evidence="7 8">DSM 24636</strain>
    </source>
</reference>
<name>A0A4Q0XWR4_9BACT</name>
<dbReference type="Gene3D" id="3.60.40.10">
    <property type="entry name" value="PPM-type phosphatase domain"/>
    <property type="match status" value="1"/>
</dbReference>
<dbReference type="PROSITE" id="PS50113">
    <property type="entry name" value="PAC"/>
    <property type="match status" value="1"/>
</dbReference>
<dbReference type="InterPro" id="IPR013655">
    <property type="entry name" value="PAS_fold_3"/>
</dbReference>
<dbReference type="InterPro" id="IPR035965">
    <property type="entry name" value="PAS-like_dom_sf"/>
</dbReference>
<dbReference type="InterPro" id="IPR001610">
    <property type="entry name" value="PAC"/>
</dbReference>
<dbReference type="OrthoDB" id="5468627at2"/>
<evidence type="ECO:0000313" key="8">
    <source>
        <dbReference type="Proteomes" id="UP000290191"/>
    </source>
</evidence>
<feature type="domain" description="PAC" evidence="6">
    <location>
        <begin position="723"/>
        <end position="775"/>
    </location>
</feature>
<dbReference type="EMBL" id="PDKO01000013">
    <property type="protein sequence ID" value="RXJ61633.1"/>
    <property type="molecule type" value="Genomic_DNA"/>
</dbReference>
<dbReference type="InterPro" id="IPR036457">
    <property type="entry name" value="PPM-type-like_dom_sf"/>
</dbReference>
<dbReference type="SUPFAM" id="SSF53850">
    <property type="entry name" value="Periplasmic binding protein-like II"/>
    <property type="match status" value="2"/>
</dbReference>
<dbReference type="PROSITE" id="PS50112">
    <property type="entry name" value="PAS"/>
    <property type="match status" value="1"/>
</dbReference>
<dbReference type="SMART" id="SM00062">
    <property type="entry name" value="PBPb"/>
    <property type="match status" value="2"/>
</dbReference>
<dbReference type="STRING" id="877500.GCA_000935065_00666"/>
<comment type="caution">
    <text evidence="7">The sequence shown here is derived from an EMBL/GenBank/DDBJ whole genome shotgun (WGS) entry which is preliminary data.</text>
</comment>
<sequence>MIFRFLLLLLILFSNIFADQKNLDKGISNSIASSFYELNEEEVENILKTYMQENSQIKYIAVYDSLTNKRFLFLYKNRDSEILNESFDETALQIDCVPRISEIIYKNELIGRIKVCYKNAAESILLNDEEKKWLKTHPVIKVHNEYDWAPFNFNKNDTPLGYSIDYMKLLARIAGLKIKFETGTWDESLKKAFNKKIDVMLNIAKTKHREKSLLYVGVYARNLTSILAKEEREDISDLHSLFGKKVSVVKGFIYEEYLEENFPKIEVVSYPNTLESIKAVVYGEVDATLGKTAILNNMLSENVIKGLKYTSDVKADDPEMENLYIAVRNDYPLLQSILKKAMKKVSLEDIDKLKLKWFNQKRKINFSKKEYKWLDKKIVVKYSEIDWKPLSIIENNSMSGIMGDYLNIIADETEIEFKYVPSNSWHDVLEKFKKGEIDLIPGIGTSKKETSFGLVSDEYASYPMVMVTNENIDYVQSLDSVKNKVFSIPKYYTSYNYIKGLYPKTKIIETNSIFEALLKVSNKEADIYVGHIAPALYNISKIGKDNLKLAGTTGEDFHHHYLINPKMPELLSIVNKVFKTISQKDKERIYNGWVKVKVEESKGFPLKKILSYVLPTILIILAILSIIVYWNKKLRSLVEKKTADINKQKQELQNSLDSLDRNVIFSHTDLEGKITLVSKAFCKISGYSSAELIGKQHNIVKHPKMEKETFKELWESLKAAKVWEGEIQNKKKDGTSYWLYSKIEPNYNDERQIIGYKSISQDITDKKRVEDLSKNLEKKVEERTIELSEQKKFVQTILDSQEQMIVTTDEESLVSVNKSFKDFFEVETIEEFKKRYGDCICNTFNTEAPKGFLQTFMNNQKWTDYIIENKKKINKVSIKKDGKEHVFSVTAALMPIGRKLKSAVFTDITNLEDIRKELEQINQNIKDSIKYASIIQDALIPEEDLFKKYFNDYLTIWQPKDIVGGDIYLFEELRDENECILMLVDCTGHGVAGAFVTMLVKAIERQIISNIISSDEVVNPAKLLTVFNKSMKHLLKQEDQTSISNAGFDGAILYYNKKENIIKFAGAEIPLFYEYKGEIKMIKADRHSIGYKKSDIEHVFKEHTIKVKKNMQFYLTTDGYIDQNGGEKGFPFGRRKFINLLKDNINLPLKKQQEILLNEMKKYQNKYENNDDITIVGLKI</sequence>
<dbReference type="Pfam" id="PF13426">
    <property type="entry name" value="PAS_9"/>
    <property type="match status" value="1"/>
</dbReference>
<keyword evidence="3" id="KW-0472">Membrane</keyword>
<feature type="transmembrane region" description="Helical" evidence="3">
    <location>
        <begin position="609"/>
        <end position="630"/>
    </location>
</feature>
<evidence type="ECO:0000256" key="3">
    <source>
        <dbReference type="SAM" id="Phobius"/>
    </source>
</evidence>
<protein>
    <recommendedName>
        <fullName evidence="9">Histidine kinase</fullName>
    </recommendedName>
</protein>
<gene>
    <name evidence="7" type="ORF">CRV06_12555</name>
</gene>
<evidence type="ECO:0000259" key="6">
    <source>
        <dbReference type="PROSITE" id="PS50113"/>
    </source>
</evidence>
<dbReference type="SUPFAM" id="SSF55785">
    <property type="entry name" value="PYP-like sensor domain (PAS domain)"/>
    <property type="match status" value="1"/>
</dbReference>
<dbReference type="Pfam" id="PF08447">
    <property type="entry name" value="PAS_3"/>
    <property type="match status" value="1"/>
</dbReference>
<dbReference type="Gene3D" id="3.40.190.10">
    <property type="entry name" value="Periplasmic binding protein-like II"/>
    <property type="match status" value="4"/>
</dbReference>
<keyword evidence="3" id="KW-0812">Transmembrane</keyword>
<dbReference type="InterPro" id="IPR001638">
    <property type="entry name" value="Solute-binding_3/MltF_N"/>
</dbReference>
<dbReference type="Pfam" id="PF07228">
    <property type="entry name" value="SpoIIE"/>
    <property type="match status" value="1"/>
</dbReference>
<keyword evidence="2" id="KW-0175">Coiled coil</keyword>
<dbReference type="InterPro" id="IPR001932">
    <property type="entry name" value="PPM-type_phosphatase-like_dom"/>
</dbReference>
<dbReference type="InterPro" id="IPR000700">
    <property type="entry name" value="PAS-assoc_C"/>
</dbReference>
<keyword evidence="8" id="KW-1185">Reference proteome</keyword>